<dbReference type="EMBL" id="CM042051">
    <property type="protein sequence ID" value="KAI3727724.1"/>
    <property type="molecule type" value="Genomic_DNA"/>
</dbReference>
<comment type="caution">
    <text evidence="1">The sequence shown here is derived from an EMBL/GenBank/DDBJ whole genome shotgun (WGS) entry which is preliminary data.</text>
</comment>
<sequence length="466" mass="52970">MMHLQNHMEKITLPFFFYLLLSKSISGADDCRPATCSSTGPQVRFPFRIRGRQPSRCGFPGFDLSCNKRNRTILHLTSSRSYIVNKISYTSQIIYIDPEFCRPKRIRDFSLTGTPFDFSSVRSYTFYNCSLQKLDYMFPIVLLPCLGGVNYSVIAVRTGLVGETPENCKDMAMISVPIRWYGDVREELELMWFTPFCRSCEIEGRMCGQMSDGETTCLGSSHGVRRSAMYGLSIGIGVSMLICIIGIVCYNATKARDFNRSPHQNIDIFTITITPRPLSSAGLDLPTIESYTKTVLGESRRLPKDDDTCPICLSDYEPREALRTIPECNHYFHVDCIDEWLRLNATCPICRNSPGKFIFDYTLSSGPTFFGLYVDYSITRIEFRLVPNLNPKPFSSSSIIITVTNQWLTGVVSLQRRDSSLNNDFPHHFPTFITKTIVKINIRMRKFGVLSKVDRLVASVTPPELR</sequence>
<proteinExistence type="predicted"/>
<accession>A0ACB9C0C2</accession>
<reference evidence="1 2" key="2">
    <citation type="journal article" date="2022" name="Mol. Ecol. Resour.">
        <title>The genomes of chicory, endive, great burdock and yacon provide insights into Asteraceae paleo-polyploidization history and plant inulin production.</title>
        <authorList>
            <person name="Fan W."/>
            <person name="Wang S."/>
            <person name="Wang H."/>
            <person name="Wang A."/>
            <person name="Jiang F."/>
            <person name="Liu H."/>
            <person name="Zhao H."/>
            <person name="Xu D."/>
            <person name="Zhang Y."/>
        </authorList>
    </citation>
    <scope>NUCLEOTIDE SEQUENCE [LARGE SCALE GENOMIC DNA]</scope>
    <source>
        <strain evidence="2">cv. Niubang</strain>
    </source>
</reference>
<evidence type="ECO:0000313" key="2">
    <source>
        <dbReference type="Proteomes" id="UP001055879"/>
    </source>
</evidence>
<evidence type="ECO:0000313" key="1">
    <source>
        <dbReference type="EMBL" id="KAI3727724.1"/>
    </source>
</evidence>
<keyword evidence="2" id="KW-1185">Reference proteome</keyword>
<gene>
    <name evidence="1" type="ORF">L6452_16342</name>
</gene>
<protein>
    <submittedName>
        <fullName evidence="1">Uncharacterized protein</fullName>
    </submittedName>
</protein>
<name>A0ACB9C0C2_ARCLA</name>
<organism evidence="1 2">
    <name type="scientific">Arctium lappa</name>
    <name type="common">Greater burdock</name>
    <name type="synonym">Lappa major</name>
    <dbReference type="NCBI Taxonomy" id="4217"/>
    <lineage>
        <taxon>Eukaryota</taxon>
        <taxon>Viridiplantae</taxon>
        <taxon>Streptophyta</taxon>
        <taxon>Embryophyta</taxon>
        <taxon>Tracheophyta</taxon>
        <taxon>Spermatophyta</taxon>
        <taxon>Magnoliopsida</taxon>
        <taxon>eudicotyledons</taxon>
        <taxon>Gunneridae</taxon>
        <taxon>Pentapetalae</taxon>
        <taxon>asterids</taxon>
        <taxon>campanulids</taxon>
        <taxon>Asterales</taxon>
        <taxon>Asteraceae</taxon>
        <taxon>Carduoideae</taxon>
        <taxon>Cardueae</taxon>
        <taxon>Arctiinae</taxon>
        <taxon>Arctium</taxon>
    </lineage>
</organism>
<reference evidence="2" key="1">
    <citation type="journal article" date="2022" name="Mol. Ecol. Resour.">
        <title>The genomes of chicory, endive, great burdock and yacon provide insights into Asteraceae palaeo-polyploidization history and plant inulin production.</title>
        <authorList>
            <person name="Fan W."/>
            <person name="Wang S."/>
            <person name="Wang H."/>
            <person name="Wang A."/>
            <person name="Jiang F."/>
            <person name="Liu H."/>
            <person name="Zhao H."/>
            <person name="Xu D."/>
            <person name="Zhang Y."/>
        </authorList>
    </citation>
    <scope>NUCLEOTIDE SEQUENCE [LARGE SCALE GENOMIC DNA]</scope>
    <source>
        <strain evidence="2">cv. Niubang</strain>
    </source>
</reference>
<dbReference type="Proteomes" id="UP001055879">
    <property type="component" value="Linkage Group LG05"/>
</dbReference>